<evidence type="ECO:0000256" key="1">
    <source>
        <dbReference type="SAM" id="Phobius"/>
    </source>
</evidence>
<proteinExistence type="predicted"/>
<dbReference type="AlphaFoldDB" id="A0A0G2JAR3"/>
<dbReference type="VEuPathDB" id="FungiDB:EMCG_08067"/>
<dbReference type="OrthoDB" id="529367at2759"/>
<keyword evidence="1" id="KW-1133">Transmembrane helix</keyword>
<comment type="caution">
    <text evidence="2">The sequence shown here is derived from an EMBL/GenBank/DDBJ whole genome shotgun (WGS) entry which is preliminary data.</text>
</comment>
<sequence length="84" mass="9447">MELFDRRPVSDREVVVVLSNPQYNGPEYRTYRLSSFIGTSLSGFAPIIHGAILFDLDTFTNSGIPYYLLEGLLLIIAVYITSTK</sequence>
<feature type="transmembrane region" description="Helical" evidence="1">
    <location>
        <begin position="33"/>
        <end position="52"/>
    </location>
</feature>
<keyword evidence="1" id="KW-0472">Membrane</keyword>
<name>A0A0G2JAR3_9EURO</name>
<evidence type="ECO:0000313" key="3">
    <source>
        <dbReference type="Proteomes" id="UP000034164"/>
    </source>
</evidence>
<organism evidence="2 3">
    <name type="scientific">[Emmonsia] crescens</name>
    <dbReference type="NCBI Taxonomy" id="73230"/>
    <lineage>
        <taxon>Eukaryota</taxon>
        <taxon>Fungi</taxon>
        <taxon>Dikarya</taxon>
        <taxon>Ascomycota</taxon>
        <taxon>Pezizomycotina</taxon>
        <taxon>Eurotiomycetes</taxon>
        <taxon>Eurotiomycetidae</taxon>
        <taxon>Onygenales</taxon>
        <taxon>Ajellomycetaceae</taxon>
        <taxon>Emergomyces</taxon>
    </lineage>
</organism>
<dbReference type="EMBL" id="LCZI01000511">
    <property type="protein sequence ID" value="KKZ66181.1"/>
    <property type="molecule type" value="Genomic_DNA"/>
</dbReference>
<evidence type="ECO:0000313" key="2">
    <source>
        <dbReference type="EMBL" id="KKZ66181.1"/>
    </source>
</evidence>
<keyword evidence="1" id="KW-0812">Transmembrane</keyword>
<gene>
    <name evidence="2" type="ORF">EMCG_08067</name>
</gene>
<reference evidence="3" key="1">
    <citation type="journal article" date="2015" name="PLoS Genet.">
        <title>The dynamic genome and transcriptome of the human fungal pathogen Blastomyces and close relative Emmonsia.</title>
        <authorList>
            <person name="Munoz J.F."/>
            <person name="Gauthier G.M."/>
            <person name="Desjardins C.A."/>
            <person name="Gallo J.E."/>
            <person name="Holder J."/>
            <person name="Sullivan T.D."/>
            <person name="Marty A.J."/>
            <person name="Carmen J.C."/>
            <person name="Chen Z."/>
            <person name="Ding L."/>
            <person name="Gujja S."/>
            <person name="Magrini V."/>
            <person name="Misas E."/>
            <person name="Mitreva M."/>
            <person name="Priest M."/>
            <person name="Saif S."/>
            <person name="Whiston E.A."/>
            <person name="Young S."/>
            <person name="Zeng Q."/>
            <person name="Goldman W.E."/>
            <person name="Mardis E.R."/>
            <person name="Taylor J.W."/>
            <person name="McEwen J.G."/>
            <person name="Clay O.K."/>
            <person name="Klein B.S."/>
            <person name="Cuomo C.A."/>
        </authorList>
    </citation>
    <scope>NUCLEOTIDE SEQUENCE [LARGE SCALE GENOMIC DNA]</scope>
    <source>
        <strain evidence="3">UAMH 3008</strain>
    </source>
</reference>
<protein>
    <submittedName>
        <fullName evidence="2">Uncharacterized protein</fullName>
    </submittedName>
</protein>
<dbReference type="Proteomes" id="UP000034164">
    <property type="component" value="Unassembled WGS sequence"/>
</dbReference>
<feature type="transmembrane region" description="Helical" evidence="1">
    <location>
        <begin position="64"/>
        <end position="82"/>
    </location>
</feature>
<accession>A0A0G2JAR3</accession>